<dbReference type="InterPro" id="IPR038614">
    <property type="entry name" value="GK_N_sf"/>
</dbReference>
<proteinExistence type="predicted"/>
<dbReference type="InterPro" id="IPR037035">
    <property type="entry name" value="GK-like_C_sf"/>
</dbReference>
<dbReference type="Proteomes" id="UP001319827">
    <property type="component" value="Chromosome"/>
</dbReference>
<name>A0ABN6DXP4_9BACT</name>
<organism evidence="3 4">
    <name type="scientific">Desulfuromonas versatilis</name>
    <dbReference type="NCBI Taxonomy" id="2802975"/>
    <lineage>
        <taxon>Bacteria</taxon>
        <taxon>Pseudomonadati</taxon>
        <taxon>Thermodesulfobacteriota</taxon>
        <taxon>Desulfuromonadia</taxon>
        <taxon>Desulfuromonadales</taxon>
        <taxon>Desulfuromonadaceae</taxon>
        <taxon>Desulfuromonas</taxon>
    </lineage>
</organism>
<accession>A0ABN6DXP4</accession>
<feature type="domain" description="MOFRL" evidence="1">
    <location>
        <begin position="345"/>
        <end position="455"/>
    </location>
</feature>
<dbReference type="InterPro" id="IPR025286">
    <property type="entry name" value="MOFRL_assoc_dom"/>
</dbReference>
<evidence type="ECO:0000259" key="2">
    <source>
        <dbReference type="Pfam" id="PF13660"/>
    </source>
</evidence>
<gene>
    <name evidence="3" type="ORF">DESUT3_19720</name>
</gene>
<evidence type="ECO:0000313" key="4">
    <source>
        <dbReference type="Proteomes" id="UP001319827"/>
    </source>
</evidence>
<reference evidence="3 4" key="1">
    <citation type="journal article" date="2016" name="C (Basel)">
        <title>Selective Growth of and Electricity Production by Marine Exoelectrogenic Bacteria in Self-Aggregated Hydrogel of Microbially Reduced Graphene Oxide.</title>
        <authorList>
            <person name="Yoshida N."/>
            <person name="Goto Y."/>
            <person name="Miyata Y."/>
        </authorList>
    </citation>
    <scope>NUCLEOTIDE SEQUENCE [LARGE SCALE GENOMIC DNA]</scope>
    <source>
        <strain evidence="3 4">NIT-T3</strain>
    </source>
</reference>
<evidence type="ECO:0000259" key="1">
    <source>
        <dbReference type="Pfam" id="PF05161"/>
    </source>
</evidence>
<dbReference type="Pfam" id="PF05161">
    <property type="entry name" value="MOFRL"/>
    <property type="match status" value="1"/>
</dbReference>
<feature type="domain" description="MOFRL-associated" evidence="2">
    <location>
        <begin position="13"/>
        <end position="262"/>
    </location>
</feature>
<dbReference type="SUPFAM" id="SSF82544">
    <property type="entry name" value="GckA/TtuD-like"/>
    <property type="match status" value="1"/>
</dbReference>
<evidence type="ECO:0000313" key="3">
    <source>
        <dbReference type="EMBL" id="BCR04903.1"/>
    </source>
</evidence>
<dbReference type="InterPro" id="IPR039760">
    <property type="entry name" value="MOFRL_protein"/>
</dbReference>
<dbReference type="Gene3D" id="3.40.50.10180">
    <property type="entry name" value="Glycerate kinase, MOFRL-like N-terminal domain"/>
    <property type="match status" value="1"/>
</dbReference>
<dbReference type="Pfam" id="PF13660">
    <property type="entry name" value="DUF4147"/>
    <property type="match status" value="1"/>
</dbReference>
<dbReference type="PANTHER" id="PTHR12227">
    <property type="entry name" value="GLYCERATE KINASE"/>
    <property type="match status" value="1"/>
</dbReference>
<dbReference type="Gene3D" id="3.40.1480.10">
    <property type="entry name" value="MOFRL domain"/>
    <property type="match status" value="1"/>
</dbReference>
<dbReference type="InterPro" id="IPR007835">
    <property type="entry name" value="MOFRL"/>
</dbReference>
<dbReference type="PANTHER" id="PTHR12227:SF0">
    <property type="entry name" value="GLYCERATE KINASE"/>
    <property type="match status" value="1"/>
</dbReference>
<keyword evidence="4" id="KW-1185">Reference proteome</keyword>
<reference evidence="3 4" key="2">
    <citation type="journal article" date="2021" name="Int. J. Syst. Evol. Microbiol.">
        <title>Isolation and Polyphasic Characterization of Desulfuromonas versatilis sp. Nov., an Electrogenic Bacteria Capable of Versatile Metabolism Isolated from a Graphene Oxide-Reducing Enrichment Culture.</title>
        <authorList>
            <person name="Xie L."/>
            <person name="Yoshida N."/>
            <person name="Ishii S."/>
            <person name="Meng L."/>
        </authorList>
    </citation>
    <scope>NUCLEOTIDE SEQUENCE [LARGE SCALE GENOMIC DNA]</scope>
    <source>
        <strain evidence="3 4">NIT-T3</strain>
    </source>
</reference>
<dbReference type="EMBL" id="AP024355">
    <property type="protein sequence ID" value="BCR04903.1"/>
    <property type="molecule type" value="Genomic_DNA"/>
</dbReference>
<protein>
    <submittedName>
        <fullName evidence="3">Hydroxypyruvate reductase</fullName>
    </submittedName>
</protein>
<sequence length="462" mass="49451">MAYPEPEEMRRQLSEIFQAGLERVDPYRMITRHLRVEGDRLVVAMEGYHLEVPLGDYRRILLLGAGKASGPMARAVEEILGDRIESGLVCVKYGHTVDLRRAEMVEAGHPVPDRNGVDAARRIAALARAADAQTLVINCISGGGSALLPFPMDGATSGGLVELSLDDKQCTTSALLRCGADIQEINCVRKHISGIKGGRLLQMLQPARSLNLILSDVVGDDLGSIASGMTTFDATSYAQALEIVDRYRLRTEIPAQVLRALELGAQGRIPETVKAGASCLERVDNVMIGTNRQALLAAAAKAASLGFEVRALTSQLAGEARHAAKVIADIAKDVVVSDMLAAKPACLLLGGETVVTLRGNGKGGRNQEMALAFLDELKTWGEGRRRVFFLAASTDGNDGPTDAAGAFADEEVLRQTWALEGDCLANALNNNDSYHFFEKTGGLFKTGPTNTNVCDLQIAIII</sequence>